<feature type="region of interest" description="Disordered" evidence="6">
    <location>
        <begin position="1362"/>
        <end position="1407"/>
    </location>
</feature>
<dbReference type="PROSITE" id="PS50847">
    <property type="entry name" value="GRAM_POS_ANCHORING"/>
    <property type="match status" value="1"/>
</dbReference>
<feature type="region of interest" description="Disordered" evidence="6">
    <location>
        <begin position="1188"/>
        <end position="1234"/>
    </location>
</feature>
<dbReference type="KEGG" id="vte:BHY08_00840"/>
<dbReference type="Pfam" id="PF17936">
    <property type="entry name" value="Big_6"/>
    <property type="match status" value="13"/>
</dbReference>
<dbReference type="STRING" id="519472.BHY08_00840"/>
<dbReference type="Pfam" id="PF00746">
    <property type="entry name" value="Gram_pos_anchor"/>
    <property type="match status" value="1"/>
</dbReference>
<feature type="region of interest" description="Disordered" evidence="6">
    <location>
        <begin position="335"/>
        <end position="364"/>
    </location>
</feature>
<feature type="region of interest" description="Disordered" evidence="6">
    <location>
        <begin position="489"/>
        <end position="538"/>
    </location>
</feature>
<keyword evidence="3" id="KW-0732">Signal</keyword>
<keyword evidence="1" id="KW-0134">Cell wall</keyword>
<feature type="region of interest" description="Disordered" evidence="6">
    <location>
        <begin position="1275"/>
        <end position="1320"/>
    </location>
</feature>
<dbReference type="Gene3D" id="2.60.40.10">
    <property type="entry name" value="Immunoglobulins"/>
    <property type="match status" value="13"/>
</dbReference>
<evidence type="ECO:0000256" key="4">
    <source>
        <dbReference type="ARBA" id="ARBA00023088"/>
    </source>
</evidence>
<feature type="region of interest" description="Disordered" evidence="6">
    <location>
        <begin position="579"/>
        <end position="625"/>
    </location>
</feature>
<evidence type="ECO:0000313" key="10">
    <source>
        <dbReference type="Proteomes" id="UP000191200"/>
    </source>
</evidence>
<keyword evidence="4" id="KW-0572">Peptidoglycan-anchor</keyword>
<organism evidence="9 10">
    <name type="scientific">Vagococcus teuberi</name>
    <dbReference type="NCBI Taxonomy" id="519472"/>
    <lineage>
        <taxon>Bacteria</taxon>
        <taxon>Bacillati</taxon>
        <taxon>Bacillota</taxon>
        <taxon>Bacilli</taxon>
        <taxon>Lactobacillales</taxon>
        <taxon>Enterococcaceae</taxon>
        <taxon>Vagococcus</taxon>
    </lineage>
</organism>
<proteinExistence type="predicted"/>
<feature type="region of interest" description="Disordered" evidence="6">
    <location>
        <begin position="924"/>
        <end position="970"/>
    </location>
</feature>
<keyword evidence="10" id="KW-1185">Reference proteome</keyword>
<keyword evidence="7" id="KW-0812">Transmembrane</keyword>
<feature type="region of interest" description="Disordered" evidence="6">
    <location>
        <begin position="397"/>
        <end position="451"/>
    </location>
</feature>
<accession>A0A1J0A3J3</accession>
<feature type="region of interest" description="Disordered" evidence="6">
    <location>
        <begin position="1098"/>
        <end position="1147"/>
    </location>
</feature>
<keyword evidence="7" id="KW-0472">Membrane</keyword>
<evidence type="ECO:0000256" key="2">
    <source>
        <dbReference type="ARBA" id="ARBA00022525"/>
    </source>
</evidence>
<dbReference type="InterPro" id="IPR041498">
    <property type="entry name" value="Big_6"/>
</dbReference>
<protein>
    <recommendedName>
        <fullName evidence="8">Gram-positive cocci surface proteins LPxTG domain-containing protein</fullName>
    </recommendedName>
</protein>
<evidence type="ECO:0000313" key="9">
    <source>
        <dbReference type="EMBL" id="APB30497.1"/>
    </source>
</evidence>
<evidence type="ECO:0000256" key="7">
    <source>
        <dbReference type="SAM" id="Phobius"/>
    </source>
</evidence>
<dbReference type="Proteomes" id="UP000191200">
    <property type="component" value="Chromosome"/>
</dbReference>
<evidence type="ECO:0000256" key="6">
    <source>
        <dbReference type="SAM" id="MobiDB-lite"/>
    </source>
</evidence>
<dbReference type="InterPro" id="IPR013783">
    <property type="entry name" value="Ig-like_fold"/>
</dbReference>
<dbReference type="NCBIfam" id="TIGR01167">
    <property type="entry name" value="LPXTG_anchor"/>
    <property type="match status" value="1"/>
</dbReference>
<keyword evidence="7" id="KW-1133">Transmembrane helix</keyword>
<feature type="domain" description="Gram-positive cocci surface proteins LPxTG" evidence="8">
    <location>
        <begin position="1517"/>
        <end position="1551"/>
    </location>
</feature>
<evidence type="ECO:0000256" key="1">
    <source>
        <dbReference type="ARBA" id="ARBA00022512"/>
    </source>
</evidence>
<sequence>MNFLNAKPQDKIHRYKRRKVKKVWVYAAIITTMIGLESISSNINTLSGLSSITVHADTVVNYKQLYYPPILIGESGSTAQTDGSNSYLNLLYEINGKKATDVDYIEFQLNNGKNSTKTNSKAKIIGGTNIIGQPTVKLRVDFSGDEAFGNERAFEDGNTVIHFIDGTSLVINPNRNEIFLFSKQDVESNRRGIMNLSNFTEEEKNKTFEKSISIVEKGYIDDMKSLSEVTDFDSLSDVNSLYKKTIEAKLEQASEDFTNQDSGFKQFEDEAKSKKAEINAVTDAKEGAKEKALKEVDSLLSQYRKSTFDATGEDVLSQITEGVAKIKAVSVEREKPFDKDAHKPTINQPTEGEQVVSGKGVGGDEITIKDKDNKVIGTGTVAEDGTFTVKTDRPLEKGEELTVTPTTDGKEGTPGTTTVAEKPFDKDAHKPTINQPTEGEQVVSGKGVGGDEITIKDKDNKVIGTGTVAEDGTFTVKTDRPLEKGEELTVTPTTDGKEGTPGTTTVAEKPFDKDAHKPTINQPTEGEQVVSGKGVGGDEITIKDKDNKVIGTGTVAEDGTFTVKTDRPLEKGEELTVIPMTDGKEGTPGTTTVAEKPFDKDAHKPTINQPTEGEQAVSGKGIGGDKITIKDKDSNVIGTGTVAEDGTFTVKTDRPLEKGEELTVIPMTDGKEGTPGTTTVAEKPFDKDAHKPTVNQPTEGEQVVSGKGVGGDKITIKDKDNNVIGTGTVAEDGTFTVKTDRPLEKGEELTVIPMTDGKEGTPGTTTVAEKPFDKDAHKPTVNQPTEGEQVVSGKGVGGDKITIKDKDNNVIGTGTVAEDGTFTVKTDRPLEKGEELTVIPMTDGKEGTPGTTTVAEKPFDKDAHKPTINQPTEGDQAVSGKGIGGDKITIKDKDNKVIGTGTVAEDGTFTVKTDRPLEKGEELTVTPTTDGKEGTPGTTTVAEKPFDKDAHKPTINQPTEGDQAVSGKGIGGDKITIKDKDNNVIGTGTVAEDGTFTVKTDRPLEKGEELTVTPTTDGKEGTPGTTTVAEKPFDKDAHKPTINQPTEGEQVVSGKGVGGDEITIKDKDNKVIGTGTVAEDGTFTVKTDRPLEKGEELTVTPTTDGKEGTPGTTTVAEKPFDKDAHKPTINQPTEGEQVVSGKGVGGDEITIKDKDNKVIGTGTVAEDGTFTVKTDRPLEKGEELTVIPMTDGKEGTPGTTTVAEKPFDKDAHKPTVNQPTEGEQVVSGKGVGGDEITIKDKDNKVIGTGTVAEDGTFTVKTDRPLEKGEELTVIPMTDGKEGTPGTTTVAEKPFDKDAHKPTVNQPTEGEQVVSGKGVGGDKITIKDKDNNVIGTGTVAEDGTFTVKTDRPLEKGEELTVIPMTDGKEGTPGTTTVAEKPFDKDAHKPTVNQPTEGEQVVSGKGVGGDKITIKDKDNNVIGTGTVAEDGTFTVKTDRPLEKGEELTVIPMTDGKEGTPGTTTVAEKPFDKDAHKPTINQPTEGEQVVSGKGVGGDEITIKDKDNKVIGKGTVGKQKLPSTGEYDNKSLLSTGLLLLTLAGGLLGWKLKRNK</sequence>
<feature type="region of interest" description="Disordered" evidence="6">
    <location>
        <begin position="1011"/>
        <end position="1060"/>
    </location>
</feature>
<keyword evidence="2" id="KW-0964">Secreted</keyword>
<evidence type="ECO:0000256" key="3">
    <source>
        <dbReference type="ARBA" id="ARBA00022729"/>
    </source>
</evidence>
<dbReference type="InterPro" id="IPR019931">
    <property type="entry name" value="LPXTG_anchor"/>
</dbReference>
<gene>
    <name evidence="9" type="ORF">BHY08_00840</name>
</gene>
<feature type="region of interest" description="Disordered" evidence="6">
    <location>
        <begin position="1449"/>
        <end position="1495"/>
    </location>
</feature>
<feature type="region of interest" description="Disordered" evidence="6">
    <location>
        <begin position="666"/>
        <end position="711"/>
    </location>
</feature>
<feature type="region of interest" description="Disordered" evidence="6">
    <location>
        <begin position="840"/>
        <end position="883"/>
    </location>
</feature>
<keyword evidence="5" id="KW-0175">Coiled coil</keyword>
<dbReference type="EMBL" id="CP017267">
    <property type="protein sequence ID" value="APB30497.1"/>
    <property type="molecule type" value="Genomic_DNA"/>
</dbReference>
<feature type="transmembrane region" description="Helical" evidence="7">
    <location>
        <begin position="23"/>
        <end position="43"/>
    </location>
</feature>
<name>A0A1J0A3J3_9ENTE</name>
<feature type="coiled-coil region" evidence="5">
    <location>
        <begin position="264"/>
        <end position="291"/>
    </location>
</feature>
<evidence type="ECO:0000256" key="5">
    <source>
        <dbReference type="SAM" id="Coils"/>
    </source>
</evidence>
<feature type="region of interest" description="Disordered" evidence="6">
    <location>
        <begin position="753"/>
        <end position="798"/>
    </location>
</feature>
<evidence type="ECO:0000259" key="8">
    <source>
        <dbReference type="PROSITE" id="PS50847"/>
    </source>
</evidence>
<reference evidence="9 10" key="1">
    <citation type="submission" date="2016-09" db="EMBL/GenBank/DDBJ databases">
        <title>Vagococcus teuberi sp. nov., isolated from the Malian artisanal sour milk fene.</title>
        <authorList>
            <person name="Wullschleger S."/>
            <person name="Seifert C."/>
            <person name="Baumgartner S."/>
            <person name="Lacroix C."/>
            <person name="Bonfoh B."/>
            <person name="Stevens M.J."/>
            <person name="Meile L."/>
        </authorList>
    </citation>
    <scope>NUCLEOTIDE SEQUENCE [LARGE SCALE GENOMIC DNA]</scope>
    <source>
        <strain evidence="9 10">DSM 21459</strain>
    </source>
</reference>